<dbReference type="SMART" id="SM00515">
    <property type="entry name" value="eIF5C"/>
    <property type="match status" value="1"/>
</dbReference>
<evidence type="ECO:0000256" key="1">
    <source>
        <dbReference type="ARBA" id="ARBA00010397"/>
    </source>
</evidence>
<dbReference type="InterPro" id="IPR016189">
    <property type="entry name" value="Transl_init_fac_IF2/IF5_N"/>
</dbReference>
<dbReference type="GO" id="GO:0005092">
    <property type="term" value="F:GDP-dissociation inhibitor activity"/>
    <property type="evidence" value="ECO:0007669"/>
    <property type="project" value="TreeGrafter"/>
</dbReference>
<dbReference type="GO" id="GO:0001732">
    <property type="term" value="P:formation of cytoplasmic translation initiation complex"/>
    <property type="evidence" value="ECO:0007669"/>
    <property type="project" value="TreeGrafter"/>
</dbReference>
<comment type="caution">
    <text evidence="9">The sequence shown here is derived from an EMBL/GenBank/DDBJ whole genome shotgun (WGS) entry which is preliminary data.</text>
</comment>
<evidence type="ECO:0000313" key="10">
    <source>
        <dbReference type="Proteomes" id="UP000031668"/>
    </source>
</evidence>
<dbReference type="SUPFAM" id="SSF48371">
    <property type="entry name" value="ARM repeat"/>
    <property type="match status" value="1"/>
</dbReference>
<dbReference type="OMA" id="YRYKMEK"/>
<sequence length="425" mass="48433">MANININKDVQDPFYRYKMPKLSGKVEGRGNGIKTVLNNIIDVSKSLNVPPDYPTKFLGIELGAQVIIDTKKDKYIINGSHNNEKLQELLYSFINRYIICSMCKNPETYLSVAPKNNNIVQSCNACGNSSIIPHPHKFDSYIVKHRPKPVDKKSEGTAEKNVKVQEGSLKPESTNGKVNVHKVTTDPTCATETDHGWFTDVSEEAVRQRMFELTGRTAEMTMNEDLEKSLKKRMEILLAFIKNEMAIPHNDWVDKVVHESRRLDLADEAIVAIADVLFQSDDLLKIITVNRVLIKKLVQSRQAERNLLGSIEISVSKNHECLIPRVSKIFMCLYQLDLVEEDIFLEWSQKKSKRYLGDAALTDRVHKSAAEFMNWLKTAEEEASSEDEDIEFEKPTEETVDEYNCPNRLAPEIKKSDDDLNIDDI</sequence>
<dbReference type="AlphaFoldDB" id="A0A0C2MMC5"/>
<evidence type="ECO:0000256" key="7">
    <source>
        <dbReference type="SAM" id="MobiDB-lite"/>
    </source>
</evidence>
<gene>
    <name evidence="9" type="ORF">RF11_08962</name>
</gene>
<keyword evidence="10" id="KW-1185">Reference proteome</keyword>
<dbReference type="PROSITE" id="PS51363">
    <property type="entry name" value="W2"/>
    <property type="match status" value="1"/>
</dbReference>
<accession>A0A0C2MMC5</accession>
<evidence type="ECO:0000256" key="3">
    <source>
        <dbReference type="ARBA" id="ARBA00022540"/>
    </source>
</evidence>
<evidence type="ECO:0000313" key="9">
    <source>
        <dbReference type="EMBL" id="KII62786.1"/>
    </source>
</evidence>
<protein>
    <recommendedName>
        <fullName evidence="2">Eukaryotic translation initiation factor 5</fullName>
    </recommendedName>
</protein>
<keyword evidence="6" id="KW-0342">GTP-binding</keyword>
<reference evidence="9 10" key="1">
    <citation type="journal article" date="2014" name="Genome Biol. Evol.">
        <title>The genome of the myxosporean Thelohanellus kitauei shows adaptations to nutrient acquisition within its fish host.</title>
        <authorList>
            <person name="Yang Y."/>
            <person name="Xiong J."/>
            <person name="Zhou Z."/>
            <person name="Huo F."/>
            <person name="Miao W."/>
            <person name="Ran C."/>
            <person name="Liu Y."/>
            <person name="Zhang J."/>
            <person name="Feng J."/>
            <person name="Wang M."/>
            <person name="Wang M."/>
            <person name="Wang L."/>
            <person name="Yao B."/>
        </authorList>
    </citation>
    <scope>NUCLEOTIDE SEQUENCE [LARGE SCALE GENOMIC DNA]</scope>
    <source>
        <strain evidence="9">Wuqing</strain>
    </source>
</reference>
<feature type="region of interest" description="Disordered" evidence="7">
    <location>
        <begin position="148"/>
        <end position="180"/>
    </location>
</feature>
<dbReference type="GO" id="GO:0005829">
    <property type="term" value="C:cytosol"/>
    <property type="evidence" value="ECO:0007669"/>
    <property type="project" value="TreeGrafter"/>
</dbReference>
<name>A0A0C2MMC5_THEKT</name>
<dbReference type="InterPro" id="IPR016024">
    <property type="entry name" value="ARM-type_fold"/>
</dbReference>
<dbReference type="Gene3D" id="1.25.40.180">
    <property type="match status" value="1"/>
</dbReference>
<feature type="compositionally biased region" description="Acidic residues" evidence="7">
    <location>
        <begin position="382"/>
        <end position="391"/>
    </location>
</feature>
<dbReference type="SUPFAM" id="SSF100966">
    <property type="entry name" value="Translation initiation factor 2 beta, aIF2beta, N-terminal domain"/>
    <property type="match status" value="1"/>
</dbReference>
<dbReference type="InterPro" id="IPR003307">
    <property type="entry name" value="W2_domain"/>
</dbReference>
<proteinExistence type="inferred from homology"/>
<feature type="compositionally biased region" description="Basic and acidic residues" evidence="7">
    <location>
        <begin position="148"/>
        <end position="163"/>
    </location>
</feature>
<dbReference type="InterPro" id="IPR002735">
    <property type="entry name" value="Transl_init_fac_IF2/IF5_dom"/>
</dbReference>
<feature type="region of interest" description="Disordered" evidence="7">
    <location>
        <begin position="382"/>
        <end position="425"/>
    </location>
</feature>
<dbReference type="FunFam" id="3.30.30.170:FF:000002">
    <property type="entry name" value="Eukaryotic translation initiation factor 5"/>
    <property type="match status" value="1"/>
</dbReference>
<dbReference type="Gene3D" id="2.20.25.350">
    <property type="match status" value="1"/>
</dbReference>
<keyword evidence="5" id="KW-0648">Protein biosynthesis</keyword>
<dbReference type="InterPro" id="IPR045196">
    <property type="entry name" value="IF2/IF5"/>
</dbReference>
<evidence type="ECO:0000256" key="5">
    <source>
        <dbReference type="ARBA" id="ARBA00022917"/>
    </source>
</evidence>
<dbReference type="CDD" id="cd11561">
    <property type="entry name" value="W2_eIF5"/>
    <property type="match status" value="1"/>
</dbReference>
<evidence type="ECO:0000259" key="8">
    <source>
        <dbReference type="PROSITE" id="PS51363"/>
    </source>
</evidence>
<dbReference type="FunFam" id="2.20.25.350:FF:000001">
    <property type="entry name" value="Eukaryotic translation initiation factor 5"/>
    <property type="match status" value="1"/>
</dbReference>
<feature type="domain" description="W2" evidence="8">
    <location>
        <begin position="223"/>
        <end position="386"/>
    </location>
</feature>
<keyword evidence="3 9" id="KW-0396">Initiation factor</keyword>
<dbReference type="GO" id="GO:0005525">
    <property type="term" value="F:GTP binding"/>
    <property type="evidence" value="ECO:0007669"/>
    <property type="project" value="UniProtKB-KW"/>
</dbReference>
<dbReference type="OrthoDB" id="10250831at2759"/>
<dbReference type="GO" id="GO:0071074">
    <property type="term" value="F:eukaryotic initiation factor eIF2 binding"/>
    <property type="evidence" value="ECO:0007669"/>
    <property type="project" value="TreeGrafter"/>
</dbReference>
<evidence type="ECO:0000256" key="4">
    <source>
        <dbReference type="ARBA" id="ARBA00022741"/>
    </source>
</evidence>
<evidence type="ECO:0000256" key="6">
    <source>
        <dbReference type="ARBA" id="ARBA00023134"/>
    </source>
</evidence>
<dbReference type="InterPro" id="IPR016190">
    <property type="entry name" value="Transl_init_fac_IF2/IF5_Zn-bd"/>
</dbReference>
<dbReference type="PANTHER" id="PTHR23001:SF7">
    <property type="entry name" value="EUKARYOTIC TRANSLATION INITIATION FACTOR 5"/>
    <property type="match status" value="1"/>
</dbReference>
<dbReference type="PANTHER" id="PTHR23001">
    <property type="entry name" value="EUKARYOTIC TRANSLATION INITIATION FACTOR"/>
    <property type="match status" value="1"/>
</dbReference>
<evidence type="ECO:0000256" key="2">
    <source>
        <dbReference type="ARBA" id="ARBA00018059"/>
    </source>
</evidence>
<dbReference type="SMART" id="SM00653">
    <property type="entry name" value="eIF2B_5"/>
    <property type="match status" value="1"/>
</dbReference>
<dbReference type="Pfam" id="PF02020">
    <property type="entry name" value="W2"/>
    <property type="match status" value="1"/>
</dbReference>
<dbReference type="Gene3D" id="3.30.30.170">
    <property type="match status" value="1"/>
</dbReference>
<dbReference type="SUPFAM" id="SSF75689">
    <property type="entry name" value="Zinc-binding domain of translation initiation factor 2 beta"/>
    <property type="match status" value="1"/>
</dbReference>
<dbReference type="GO" id="GO:0003743">
    <property type="term" value="F:translation initiation factor activity"/>
    <property type="evidence" value="ECO:0007669"/>
    <property type="project" value="UniProtKB-KW"/>
</dbReference>
<organism evidence="9 10">
    <name type="scientific">Thelohanellus kitauei</name>
    <name type="common">Myxosporean</name>
    <dbReference type="NCBI Taxonomy" id="669202"/>
    <lineage>
        <taxon>Eukaryota</taxon>
        <taxon>Metazoa</taxon>
        <taxon>Cnidaria</taxon>
        <taxon>Myxozoa</taxon>
        <taxon>Myxosporea</taxon>
        <taxon>Bivalvulida</taxon>
        <taxon>Platysporina</taxon>
        <taxon>Myxobolidae</taxon>
        <taxon>Thelohanellus</taxon>
    </lineage>
</organism>
<keyword evidence="4" id="KW-0547">Nucleotide-binding</keyword>
<dbReference type="Pfam" id="PF01873">
    <property type="entry name" value="eIF-5_eIF-2B"/>
    <property type="match status" value="1"/>
</dbReference>
<dbReference type="EMBL" id="JWZT01004873">
    <property type="protein sequence ID" value="KII62786.1"/>
    <property type="molecule type" value="Genomic_DNA"/>
</dbReference>
<dbReference type="Proteomes" id="UP000031668">
    <property type="component" value="Unassembled WGS sequence"/>
</dbReference>
<comment type="similarity">
    <text evidence="1">Belongs to the eIF-2-beta/eIF-5 family.</text>
</comment>